<protein>
    <submittedName>
        <fullName evidence="1">Uncharacterized protein</fullName>
    </submittedName>
</protein>
<dbReference type="EMBL" id="JBANQN010000006">
    <property type="protein sequence ID" value="KAK6786200.1"/>
    <property type="molecule type" value="Genomic_DNA"/>
</dbReference>
<dbReference type="AlphaFoldDB" id="A0AAN8TE70"/>
<sequence>MESNRGESIRQKSRACWIDSRDANIMYLHAQIKIKMLIMPFPLFTLKMGLN</sequence>
<organism evidence="1 2">
    <name type="scientific">Solanum bulbocastanum</name>
    <name type="common">Wild potato</name>
    <dbReference type="NCBI Taxonomy" id="147425"/>
    <lineage>
        <taxon>Eukaryota</taxon>
        <taxon>Viridiplantae</taxon>
        <taxon>Streptophyta</taxon>
        <taxon>Embryophyta</taxon>
        <taxon>Tracheophyta</taxon>
        <taxon>Spermatophyta</taxon>
        <taxon>Magnoliopsida</taxon>
        <taxon>eudicotyledons</taxon>
        <taxon>Gunneridae</taxon>
        <taxon>Pentapetalae</taxon>
        <taxon>asterids</taxon>
        <taxon>lamiids</taxon>
        <taxon>Solanales</taxon>
        <taxon>Solanaceae</taxon>
        <taxon>Solanoideae</taxon>
        <taxon>Solaneae</taxon>
        <taxon>Solanum</taxon>
    </lineage>
</organism>
<proteinExistence type="predicted"/>
<accession>A0AAN8TE70</accession>
<reference evidence="1 2" key="1">
    <citation type="submission" date="2024-02" db="EMBL/GenBank/DDBJ databases">
        <title>de novo genome assembly of Solanum bulbocastanum strain 11H21.</title>
        <authorList>
            <person name="Hosaka A.J."/>
        </authorList>
    </citation>
    <scope>NUCLEOTIDE SEQUENCE [LARGE SCALE GENOMIC DNA]</scope>
    <source>
        <tissue evidence="1">Young leaves</tissue>
    </source>
</reference>
<keyword evidence="2" id="KW-1185">Reference proteome</keyword>
<evidence type="ECO:0000313" key="1">
    <source>
        <dbReference type="EMBL" id="KAK6786200.1"/>
    </source>
</evidence>
<dbReference type="Proteomes" id="UP001371456">
    <property type="component" value="Unassembled WGS sequence"/>
</dbReference>
<evidence type="ECO:0000313" key="2">
    <source>
        <dbReference type="Proteomes" id="UP001371456"/>
    </source>
</evidence>
<name>A0AAN8TE70_SOLBU</name>
<gene>
    <name evidence="1" type="ORF">RDI58_014725</name>
</gene>
<comment type="caution">
    <text evidence="1">The sequence shown here is derived from an EMBL/GenBank/DDBJ whole genome shotgun (WGS) entry which is preliminary data.</text>
</comment>